<gene>
    <name evidence="1" type="ORF">BJY16_005647</name>
</gene>
<sequence length="70" mass="7576">MTTITEVVRVPDPRPLYRLTDFPGATPAATTGRLTPFLAPATAADPAPALRDPDRGEHAMYLLRDPFTSP</sequence>
<protein>
    <submittedName>
        <fullName evidence="1">Uncharacterized protein</fullName>
    </submittedName>
</protein>
<accession>A0A7W7M9M7</accession>
<proteinExistence type="predicted"/>
<organism evidence="1 2">
    <name type="scientific">Actinoplanes octamycinicus</name>
    <dbReference type="NCBI Taxonomy" id="135948"/>
    <lineage>
        <taxon>Bacteria</taxon>
        <taxon>Bacillati</taxon>
        <taxon>Actinomycetota</taxon>
        <taxon>Actinomycetes</taxon>
        <taxon>Micromonosporales</taxon>
        <taxon>Micromonosporaceae</taxon>
        <taxon>Actinoplanes</taxon>
    </lineage>
</organism>
<comment type="caution">
    <text evidence="1">The sequence shown here is derived from an EMBL/GenBank/DDBJ whole genome shotgun (WGS) entry which is preliminary data.</text>
</comment>
<dbReference type="RefSeq" id="WP_185042593.1">
    <property type="nucleotide sequence ID" value="NZ_BAABFG010000005.1"/>
</dbReference>
<evidence type="ECO:0000313" key="2">
    <source>
        <dbReference type="Proteomes" id="UP000546162"/>
    </source>
</evidence>
<reference evidence="1 2" key="1">
    <citation type="submission" date="2020-08" db="EMBL/GenBank/DDBJ databases">
        <title>Sequencing the genomes of 1000 actinobacteria strains.</title>
        <authorList>
            <person name="Klenk H.-P."/>
        </authorList>
    </citation>
    <scope>NUCLEOTIDE SEQUENCE [LARGE SCALE GENOMIC DNA]</scope>
    <source>
        <strain evidence="1 2">DSM 45809</strain>
    </source>
</reference>
<name>A0A7W7M9M7_9ACTN</name>
<dbReference type="Proteomes" id="UP000546162">
    <property type="component" value="Unassembled WGS sequence"/>
</dbReference>
<dbReference type="EMBL" id="JACHNB010000001">
    <property type="protein sequence ID" value="MBB4742188.1"/>
    <property type="molecule type" value="Genomic_DNA"/>
</dbReference>
<keyword evidence="2" id="KW-1185">Reference proteome</keyword>
<evidence type="ECO:0000313" key="1">
    <source>
        <dbReference type="EMBL" id="MBB4742188.1"/>
    </source>
</evidence>
<dbReference type="AlphaFoldDB" id="A0A7W7M9M7"/>